<dbReference type="PANTHER" id="PTHR48228:SF5">
    <property type="entry name" value="ALPHA-METHYLACYL-COA RACEMASE"/>
    <property type="match status" value="1"/>
</dbReference>
<dbReference type="EMBL" id="AJYA01000013">
    <property type="protein sequence ID" value="EIM77725.1"/>
    <property type="molecule type" value="Genomic_DNA"/>
</dbReference>
<keyword evidence="1" id="KW-0808">Transferase</keyword>
<dbReference type="InterPro" id="IPR023606">
    <property type="entry name" value="CoA-Trfase_III_dom_1_sf"/>
</dbReference>
<dbReference type="InterPro" id="IPR003673">
    <property type="entry name" value="CoA-Trfase_fam_III"/>
</dbReference>
<dbReference type="STRING" id="1189621.A3SI_06099"/>
<dbReference type="Gene3D" id="3.40.50.10540">
    <property type="entry name" value="Crotonobetainyl-coa:carnitine coa-transferase, domain 1"/>
    <property type="match status" value="1"/>
</dbReference>
<proteinExistence type="predicted"/>
<gene>
    <name evidence="1" type="ORF">A3SI_06099</name>
</gene>
<organism evidence="1 2">
    <name type="scientific">Nitritalea halalkaliphila LW7</name>
    <dbReference type="NCBI Taxonomy" id="1189621"/>
    <lineage>
        <taxon>Bacteria</taxon>
        <taxon>Pseudomonadati</taxon>
        <taxon>Bacteroidota</taxon>
        <taxon>Cytophagia</taxon>
        <taxon>Cytophagales</taxon>
        <taxon>Cyclobacteriaceae</taxon>
        <taxon>Nitritalea</taxon>
    </lineage>
</organism>
<dbReference type="SUPFAM" id="SSF89796">
    <property type="entry name" value="CoA-transferase family III (CaiB/BaiF)"/>
    <property type="match status" value="1"/>
</dbReference>
<dbReference type="AlphaFoldDB" id="I5C7C3"/>
<dbReference type="Proteomes" id="UP000005551">
    <property type="component" value="Unassembled WGS sequence"/>
</dbReference>
<dbReference type="GO" id="GO:0016740">
    <property type="term" value="F:transferase activity"/>
    <property type="evidence" value="ECO:0007669"/>
    <property type="project" value="UniProtKB-KW"/>
</dbReference>
<dbReference type="Pfam" id="PF02515">
    <property type="entry name" value="CoA_transf_3"/>
    <property type="match status" value="1"/>
</dbReference>
<dbReference type="PANTHER" id="PTHR48228">
    <property type="entry name" value="SUCCINYL-COA--D-CITRAMALATE COA-TRANSFERASE"/>
    <property type="match status" value="1"/>
</dbReference>
<evidence type="ECO:0000313" key="1">
    <source>
        <dbReference type="EMBL" id="EIM77725.1"/>
    </source>
</evidence>
<evidence type="ECO:0000313" key="2">
    <source>
        <dbReference type="Proteomes" id="UP000005551"/>
    </source>
</evidence>
<protein>
    <submittedName>
        <fullName evidence="1">Acyl-CoA transferase</fullName>
    </submittedName>
</protein>
<reference evidence="1 2" key="1">
    <citation type="submission" date="2012-05" db="EMBL/GenBank/DDBJ databases">
        <title>Genome sequence of Nitritalea halalkaliphila LW7.</title>
        <authorList>
            <person name="Jangir P.K."/>
            <person name="Singh A."/>
            <person name="Shivaji S."/>
            <person name="Sharma R."/>
        </authorList>
    </citation>
    <scope>NUCLEOTIDE SEQUENCE [LARGE SCALE GENOMIC DNA]</scope>
    <source>
        <strain evidence="1 2">LW7</strain>
    </source>
</reference>
<dbReference type="InterPro" id="IPR050509">
    <property type="entry name" value="CoA-transferase_III"/>
</dbReference>
<sequence>MEKIKGLEHGPLTGIRVIELGVLLAGPFCGQLMGDMGAEVIKVELPGQGDPSASGAASW</sequence>
<comment type="caution">
    <text evidence="1">The sequence shown here is derived from an EMBL/GenBank/DDBJ whole genome shotgun (WGS) entry which is preliminary data.</text>
</comment>
<accession>I5C7C3</accession>
<keyword evidence="2" id="KW-1185">Reference proteome</keyword>
<name>I5C7C3_9BACT</name>